<gene>
    <name evidence="4" type="ORF">UT34_C0002G0275</name>
</gene>
<evidence type="ECO:0000259" key="2">
    <source>
        <dbReference type="Pfam" id="PF00534"/>
    </source>
</evidence>
<dbReference type="SUPFAM" id="SSF53756">
    <property type="entry name" value="UDP-Glycosyltransferase/glycogen phosphorylase"/>
    <property type="match status" value="1"/>
</dbReference>
<feature type="domain" description="Glycosyl transferase family 1" evidence="2">
    <location>
        <begin position="200"/>
        <end position="363"/>
    </location>
</feature>
<dbReference type="PANTHER" id="PTHR46401:SF2">
    <property type="entry name" value="GLYCOSYLTRANSFERASE WBBK-RELATED"/>
    <property type="match status" value="1"/>
</dbReference>
<dbReference type="AlphaFoldDB" id="A0A0G0MRI1"/>
<dbReference type="GO" id="GO:0016757">
    <property type="term" value="F:glycosyltransferase activity"/>
    <property type="evidence" value="ECO:0007669"/>
    <property type="project" value="InterPro"/>
</dbReference>
<keyword evidence="1 4" id="KW-0808">Transferase</keyword>
<protein>
    <submittedName>
        <fullName evidence="4">Glycosyl transferase, group 1</fullName>
    </submittedName>
</protein>
<sequence length="383" mass="44510">MKKKGAIKVAIVIDSLITYGGGEKVLHQLLKLYPDATVFTSISDRKLLKEFFPKIRIKNSFIQYIPFEKYFRRELYLLYPLAYRAFSFFSYDVVISISSAFAKYVRPWNRKTKHILYCLTPPKFFWMKEGRATKNITNLSYRFYAYFMGTFLERIWQYWDRKAARRADRVIAISNEVKDRIKKFYDLDSDILYPPVEVSEIPFNKDKDTRENWFLYMGRIERYKGVHLAIAACAQAHIPLKIAGVGSQMEDMKALVNELNAKGIIKLLGFPTDEQKYELMRKCKALIFPARDEDFGIVPVEANAAGAPVIAYKGGGTVETISESNPKTGVFFKEWNARELARTISEFDSQEYDPHNCRKQAEQFSAELFRYKFKGLVNDVQTA</sequence>
<dbReference type="EMBL" id="LBWK01000002">
    <property type="protein sequence ID" value="KKR05768.1"/>
    <property type="molecule type" value="Genomic_DNA"/>
</dbReference>
<proteinExistence type="predicted"/>
<comment type="caution">
    <text evidence="4">The sequence shown here is derived from an EMBL/GenBank/DDBJ whole genome shotgun (WGS) entry which is preliminary data.</text>
</comment>
<evidence type="ECO:0000313" key="5">
    <source>
        <dbReference type="Proteomes" id="UP000034799"/>
    </source>
</evidence>
<evidence type="ECO:0000259" key="3">
    <source>
        <dbReference type="Pfam" id="PF13439"/>
    </source>
</evidence>
<name>A0A0G0MRI1_9BACT</name>
<dbReference type="STRING" id="1619100.UT34_C0002G0275"/>
<dbReference type="Pfam" id="PF13439">
    <property type="entry name" value="Glyco_transf_4"/>
    <property type="match status" value="1"/>
</dbReference>
<evidence type="ECO:0000256" key="1">
    <source>
        <dbReference type="ARBA" id="ARBA00022679"/>
    </source>
</evidence>
<dbReference type="InterPro" id="IPR001296">
    <property type="entry name" value="Glyco_trans_1"/>
</dbReference>
<dbReference type="Proteomes" id="UP000034799">
    <property type="component" value="Unassembled WGS sequence"/>
</dbReference>
<feature type="domain" description="Glycosyltransferase subfamily 4-like N-terminal" evidence="3">
    <location>
        <begin position="19"/>
        <end position="197"/>
    </location>
</feature>
<dbReference type="Gene3D" id="3.40.50.2000">
    <property type="entry name" value="Glycogen Phosphorylase B"/>
    <property type="match status" value="2"/>
</dbReference>
<accession>A0A0G0MRI1</accession>
<organism evidence="4 5">
    <name type="scientific">candidate division WS6 bacterium GW2011_GWF2_39_15</name>
    <dbReference type="NCBI Taxonomy" id="1619100"/>
    <lineage>
        <taxon>Bacteria</taxon>
        <taxon>Candidatus Dojkabacteria</taxon>
    </lineage>
</organism>
<dbReference type="Pfam" id="PF00534">
    <property type="entry name" value="Glycos_transf_1"/>
    <property type="match status" value="1"/>
</dbReference>
<reference evidence="4 5" key="1">
    <citation type="journal article" date="2015" name="Nature">
        <title>rRNA introns, odd ribosomes, and small enigmatic genomes across a large radiation of phyla.</title>
        <authorList>
            <person name="Brown C.T."/>
            <person name="Hug L.A."/>
            <person name="Thomas B.C."/>
            <person name="Sharon I."/>
            <person name="Castelle C.J."/>
            <person name="Singh A."/>
            <person name="Wilkins M.J."/>
            <person name="Williams K.H."/>
            <person name="Banfield J.F."/>
        </authorList>
    </citation>
    <scope>NUCLEOTIDE SEQUENCE [LARGE SCALE GENOMIC DNA]</scope>
</reference>
<evidence type="ECO:0000313" key="4">
    <source>
        <dbReference type="EMBL" id="KKR05768.1"/>
    </source>
</evidence>
<dbReference type="PANTHER" id="PTHR46401">
    <property type="entry name" value="GLYCOSYLTRANSFERASE WBBK-RELATED"/>
    <property type="match status" value="1"/>
</dbReference>
<dbReference type="InterPro" id="IPR028098">
    <property type="entry name" value="Glyco_trans_4-like_N"/>
</dbReference>
<dbReference type="PATRIC" id="fig|1619100.3.peg.826"/>